<dbReference type="EMBL" id="AONQ01000013">
    <property type="protein sequence ID" value="EME70769.1"/>
    <property type="molecule type" value="Genomic_DNA"/>
</dbReference>
<proteinExistence type="predicted"/>
<dbReference type="Proteomes" id="UP000011744">
    <property type="component" value="Unassembled WGS sequence"/>
</dbReference>
<sequence>MIDVVEYLDEDGYNPFGRWFDHLDARTAAKVAVVRVKLAAGHLGNVKPVGEGVSEYRIDFGPGYRVYFGQDGKRLILLLLGGDKTTQPGDIAKAKVLWEDYKRRKKAT</sequence>
<dbReference type="PANTHER" id="PTHR41791">
    <property type="entry name" value="SSL7039 PROTEIN"/>
    <property type="match status" value="1"/>
</dbReference>
<comment type="caution">
    <text evidence="1">The sequence shown here is derived from an EMBL/GenBank/DDBJ whole genome shotgun (WGS) entry which is preliminary data.</text>
</comment>
<name>M3AE10_9PROT</name>
<accession>M3AE10</accession>
<keyword evidence="2" id="KW-1185">Reference proteome</keyword>
<reference evidence="1 2" key="1">
    <citation type="journal article" date="2014" name="Genome Announc.">
        <title>Draft Genome Sequence of Magnetospirillum sp. Strain SO-1, a Freshwater Magnetotactic Bacterium Isolated from the Ol'khovka River, Russia.</title>
        <authorList>
            <person name="Grouzdev D.S."/>
            <person name="Dziuba M.V."/>
            <person name="Sukhacheva M.S."/>
            <person name="Mardanov A.V."/>
            <person name="Beletskiy A.V."/>
            <person name="Kuznetsov B.B."/>
            <person name="Skryabin K.G."/>
        </authorList>
    </citation>
    <scope>NUCLEOTIDE SEQUENCE [LARGE SCALE GENOMIC DNA]</scope>
    <source>
        <strain evidence="1 2">SO-1</strain>
    </source>
</reference>
<dbReference type="RefSeq" id="WP_008615750.1">
    <property type="nucleotide sequence ID" value="NZ_AONQ01000013.1"/>
</dbReference>
<dbReference type="eggNOG" id="COG3657">
    <property type="taxonomic scope" value="Bacteria"/>
</dbReference>
<protein>
    <submittedName>
        <fullName evidence="1">Addiction module killer protein</fullName>
    </submittedName>
</protein>
<dbReference type="PANTHER" id="PTHR41791:SF1">
    <property type="entry name" value="SSL7039 PROTEIN"/>
    <property type="match status" value="1"/>
</dbReference>
<dbReference type="AlphaFoldDB" id="M3AE10"/>
<dbReference type="NCBIfam" id="TIGR02683">
    <property type="entry name" value="upstrm_HI1419"/>
    <property type="match status" value="1"/>
</dbReference>
<dbReference type="STRING" id="1244869.H261_06916"/>
<dbReference type="PIRSF" id="PIRSF028744">
    <property type="entry name" value="Addict_mod_HI1419"/>
    <property type="match status" value="1"/>
</dbReference>
<dbReference type="PATRIC" id="fig|1244869.3.peg.1393"/>
<organism evidence="1 2">
    <name type="scientific">Paramagnetospirillum caucaseum</name>
    <dbReference type="NCBI Taxonomy" id="1244869"/>
    <lineage>
        <taxon>Bacteria</taxon>
        <taxon>Pseudomonadati</taxon>
        <taxon>Pseudomonadota</taxon>
        <taxon>Alphaproteobacteria</taxon>
        <taxon>Rhodospirillales</taxon>
        <taxon>Magnetospirillaceae</taxon>
        <taxon>Paramagnetospirillum</taxon>
    </lineage>
</organism>
<dbReference type="InterPro" id="IPR014056">
    <property type="entry name" value="TypeIITA-like_toxin_pred"/>
</dbReference>
<gene>
    <name evidence="1" type="ORF">H261_06916</name>
</gene>
<evidence type="ECO:0000313" key="1">
    <source>
        <dbReference type="EMBL" id="EME70769.1"/>
    </source>
</evidence>
<evidence type="ECO:0000313" key="2">
    <source>
        <dbReference type="Proteomes" id="UP000011744"/>
    </source>
</evidence>